<evidence type="ECO:0000313" key="14">
    <source>
        <dbReference type="Proteomes" id="UP000253209"/>
    </source>
</evidence>
<comment type="catalytic activity">
    <reaction evidence="10 11">
        <text>L-glutamyl-tRNA(Gln) + L-glutamine + ATP + H2O = L-glutaminyl-tRNA(Gln) + L-glutamate + ADP + phosphate + H(+)</text>
        <dbReference type="Rhea" id="RHEA:17521"/>
        <dbReference type="Rhea" id="RHEA-COMP:9681"/>
        <dbReference type="Rhea" id="RHEA-COMP:9684"/>
        <dbReference type="ChEBI" id="CHEBI:15377"/>
        <dbReference type="ChEBI" id="CHEBI:15378"/>
        <dbReference type="ChEBI" id="CHEBI:29985"/>
        <dbReference type="ChEBI" id="CHEBI:30616"/>
        <dbReference type="ChEBI" id="CHEBI:43474"/>
        <dbReference type="ChEBI" id="CHEBI:58359"/>
        <dbReference type="ChEBI" id="CHEBI:78520"/>
        <dbReference type="ChEBI" id="CHEBI:78521"/>
        <dbReference type="ChEBI" id="CHEBI:456216"/>
    </reaction>
</comment>
<evidence type="ECO:0000256" key="3">
    <source>
        <dbReference type="ARBA" id="ARBA00016923"/>
    </source>
</evidence>
<keyword evidence="14" id="KW-1185">Reference proteome</keyword>
<dbReference type="InterPro" id="IPR006075">
    <property type="entry name" value="Asn/Gln-tRNA_Trfase_suB/E_cat"/>
</dbReference>
<dbReference type="NCBIfam" id="NF004012">
    <property type="entry name" value="PRK05477.1-2"/>
    <property type="match status" value="1"/>
</dbReference>
<dbReference type="EC" id="6.3.5.-" evidence="11"/>
<dbReference type="InterPro" id="IPR004413">
    <property type="entry name" value="GatB"/>
</dbReference>
<evidence type="ECO:0000256" key="7">
    <source>
        <dbReference type="ARBA" id="ARBA00022917"/>
    </source>
</evidence>
<accession>A0A367GS32</accession>
<evidence type="ECO:0000256" key="10">
    <source>
        <dbReference type="ARBA" id="ARBA00047913"/>
    </source>
</evidence>
<evidence type="ECO:0000256" key="4">
    <source>
        <dbReference type="ARBA" id="ARBA00022598"/>
    </source>
</evidence>
<protein>
    <recommendedName>
        <fullName evidence="3 11">Aspartyl/glutamyl-tRNA(Asn/Gln) amidotransferase subunit B</fullName>
        <shortName evidence="11">Asp/Glu-ADT subunit B</shortName>
        <ecNumber evidence="11">6.3.5.-</ecNumber>
    </recommendedName>
</protein>
<dbReference type="GO" id="GO:0050567">
    <property type="term" value="F:glutaminyl-tRNA synthase (glutamine-hydrolyzing) activity"/>
    <property type="evidence" value="ECO:0007669"/>
    <property type="project" value="UniProtKB-UniRule"/>
</dbReference>
<dbReference type="Pfam" id="PF02637">
    <property type="entry name" value="GatB_Yqey"/>
    <property type="match status" value="1"/>
</dbReference>
<dbReference type="PROSITE" id="PS01234">
    <property type="entry name" value="GATB"/>
    <property type="match status" value="1"/>
</dbReference>
<keyword evidence="13" id="KW-0808">Transferase</keyword>
<dbReference type="EMBL" id="QGDC01000002">
    <property type="protein sequence ID" value="RCH56259.1"/>
    <property type="molecule type" value="Genomic_DNA"/>
</dbReference>
<dbReference type="NCBIfam" id="NF004014">
    <property type="entry name" value="PRK05477.1-4"/>
    <property type="match status" value="1"/>
</dbReference>
<keyword evidence="6 11" id="KW-0067">ATP-binding</keyword>
<dbReference type="Proteomes" id="UP000253209">
    <property type="component" value="Unassembled WGS sequence"/>
</dbReference>
<dbReference type="InterPro" id="IPR017959">
    <property type="entry name" value="Asn/Gln-tRNA_amidoTrfase_suB/E"/>
</dbReference>
<dbReference type="Gene3D" id="1.10.150.380">
    <property type="entry name" value="GatB domain, N-terminal subdomain"/>
    <property type="match status" value="1"/>
</dbReference>
<dbReference type="HAMAP" id="MF_00121">
    <property type="entry name" value="GatB"/>
    <property type="match status" value="1"/>
</dbReference>
<dbReference type="Pfam" id="PF02934">
    <property type="entry name" value="GatB_N"/>
    <property type="match status" value="1"/>
</dbReference>
<keyword evidence="7 11" id="KW-0648">Protein biosynthesis</keyword>
<dbReference type="GO" id="GO:0016740">
    <property type="term" value="F:transferase activity"/>
    <property type="evidence" value="ECO:0007669"/>
    <property type="project" value="UniProtKB-KW"/>
</dbReference>
<feature type="domain" description="Asn/Gln amidotransferase" evidence="12">
    <location>
        <begin position="335"/>
        <end position="484"/>
    </location>
</feature>
<proteinExistence type="inferred from homology"/>
<dbReference type="InterPro" id="IPR042114">
    <property type="entry name" value="GatB_C_1"/>
</dbReference>
<comment type="similarity">
    <text evidence="1 11">Belongs to the GatB/GatE family. GatB subfamily.</text>
</comment>
<dbReference type="InterPro" id="IPR017958">
    <property type="entry name" value="Gln-tRNA_amidoTrfase_suB_CS"/>
</dbReference>
<dbReference type="FunFam" id="1.10.10.410:FF:000001">
    <property type="entry name" value="Aspartyl/glutamyl-tRNA(Asn/Gln) amidotransferase subunit B"/>
    <property type="match status" value="1"/>
</dbReference>
<dbReference type="InterPro" id="IPR018027">
    <property type="entry name" value="Asn/Gln_amidotransferase"/>
</dbReference>
<comment type="catalytic activity">
    <reaction evidence="9 11">
        <text>L-aspartyl-tRNA(Asn) + L-glutamine + ATP + H2O = L-asparaginyl-tRNA(Asn) + L-glutamate + ADP + phosphate + 2 H(+)</text>
        <dbReference type="Rhea" id="RHEA:14513"/>
        <dbReference type="Rhea" id="RHEA-COMP:9674"/>
        <dbReference type="Rhea" id="RHEA-COMP:9677"/>
        <dbReference type="ChEBI" id="CHEBI:15377"/>
        <dbReference type="ChEBI" id="CHEBI:15378"/>
        <dbReference type="ChEBI" id="CHEBI:29985"/>
        <dbReference type="ChEBI" id="CHEBI:30616"/>
        <dbReference type="ChEBI" id="CHEBI:43474"/>
        <dbReference type="ChEBI" id="CHEBI:58359"/>
        <dbReference type="ChEBI" id="CHEBI:78515"/>
        <dbReference type="ChEBI" id="CHEBI:78516"/>
        <dbReference type="ChEBI" id="CHEBI:456216"/>
    </reaction>
</comment>
<dbReference type="SUPFAM" id="SSF55931">
    <property type="entry name" value="Glutamine synthetase/guanido kinase"/>
    <property type="match status" value="1"/>
</dbReference>
<evidence type="ECO:0000259" key="12">
    <source>
        <dbReference type="SMART" id="SM00845"/>
    </source>
</evidence>
<organism evidence="13 14">
    <name type="scientific">Mucilaginibacter hurinus</name>
    <dbReference type="NCBI Taxonomy" id="2201324"/>
    <lineage>
        <taxon>Bacteria</taxon>
        <taxon>Pseudomonadati</taxon>
        <taxon>Bacteroidota</taxon>
        <taxon>Sphingobacteriia</taxon>
        <taxon>Sphingobacteriales</taxon>
        <taxon>Sphingobacteriaceae</taxon>
        <taxon>Mucilaginibacter</taxon>
    </lineage>
</organism>
<evidence type="ECO:0000313" key="13">
    <source>
        <dbReference type="EMBL" id="RCH56259.1"/>
    </source>
</evidence>
<evidence type="ECO:0000256" key="8">
    <source>
        <dbReference type="ARBA" id="ARBA00024799"/>
    </source>
</evidence>
<sequence>MVTGSMSDKYELVVGLEVHAQLSTQSKMFAPDSAAYGAGPNQHISPVTLGHPGTLPFTNVKAVEYAVKMGLACNCAINRQNTFARKNYFYADLPKGYQISQDQAPICLGGHIRVKLTDGTQKDIALHHIHMEEDAGKSSHDNHHTDSLIDLNRAGVPLLEIVTEPDMRSAEEAGHFLTEVRRLLRYLEICDGNMEEGSMRCDANISVRLRGATAFGNRCEVKNLNSIRNVQRAIEHEFERQVQVIEAGGYIEQNTLNFDAATGETSVLRTKEMANDYRYFPEPDLQPLELSVDYIENIRQKLPALPHELHDKYITQLGLSEYDASVITADKEMAMYFEELIKLTDNYKAAVHLLMGPVKSHLNDTGSHITDISITPAQLAGIIKLMDDGLVNHTVAYHKLFIALLHEHGRTAEQVAREQNLLISTDNNEVNEFINEALAKYPEKVKEYHKGKKGVLGLFMGEVMKRSKGKIDPQKTNQLLIKQLEAYK</sequence>
<evidence type="ECO:0000256" key="5">
    <source>
        <dbReference type="ARBA" id="ARBA00022741"/>
    </source>
</evidence>
<evidence type="ECO:0000256" key="11">
    <source>
        <dbReference type="HAMAP-Rule" id="MF_00121"/>
    </source>
</evidence>
<comment type="function">
    <text evidence="8 11">Allows the formation of correctly charged Asn-tRNA(Asn) or Gln-tRNA(Gln) through the transamidation of misacylated Asp-tRNA(Asn) or Glu-tRNA(Gln) in organisms which lack either or both of asparaginyl-tRNA or glutaminyl-tRNA synthetases. The reaction takes place in the presence of glutamine and ATP through an activated phospho-Asp-tRNA(Asn) or phospho-Glu-tRNA(Gln).</text>
</comment>
<comment type="subunit">
    <text evidence="2 11">Heterotrimer of A, B and C subunits.</text>
</comment>
<dbReference type="InterPro" id="IPR014746">
    <property type="entry name" value="Gln_synth/guanido_kin_cat_dom"/>
</dbReference>
<comment type="caution">
    <text evidence="13">The sequence shown here is derived from an EMBL/GenBank/DDBJ whole genome shotgun (WGS) entry which is preliminary data.</text>
</comment>
<dbReference type="GO" id="GO:0006412">
    <property type="term" value="P:translation"/>
    <property type="evidence" value="ECO:0007669"/>
    <property type="project" value="UniProtKB-UniRule"/>
</dbReference>
<dbReference type="Gene3D" id="1.10.10.410">
    <property type="match status" value="1"/>
</dbReference>
<dbReference type="PANTHER" id="PTHR11659">
    <property type="entry name" value="GLUTAMYL-TRNA GLN AMIDOTRANSFERASE SUBUNIT B MITOCHONDRIAL AND PROKARYOTIC PET112-RELATED"/>
    <property type="match status" value="1"/>
</dbReference>
<dbReference type="GO" id="GO:0050566">
    <property type="term" value="F:asparaginyl-tRNA synthase (glutamine-hydrolyzing) activity"/>
    <property type="evidence" value="ECO:0007669"/>
    <property type="project" value="RHEA"/>
</dbReference>
<evidence type="ECO:0000256" key="6">
    <source>
        <dbReference type="ARBA" id="ARBA00022840"/>
    </source>
</evidence>
<keyword evidence="4 11" id="KW-0436">Ligase</keyword>
<dbReference type="SUPFAM" id="SSF89095">
    <property type="entry name" value="GatB/YqeY motif"/>
    <property type="match status" value="1"/>
</dbReference>
<dbReference type="AlphaFoldDB" id="A0A367GS32"/>
<dbReference type="SMART" id="SM00845">
    <property type="entry name" value="GatB_Yqey"/>
    <property type="match status" value="1"/>
</dbReference>
<evidence type="ECO:0000256" key="2">
    <source>
        <dbReference type="ARBA" id="ARBA00011123"/>
    </source>
</evidence>
<gene>
    <name evidence="11 13" type="primary">gatB</name>
    <name evidence="13" type="ORF">DJ568_04365</name>
</gene>
<dbReference type="NCBIfam" id="TIGR00133">
    <property type="entry name" value="gatB"/>
    <property type="match status" value="1"/>
</dbReference>
<reference evidence="13 14" key="1">
    <citation type="submission" date="2018-05" db="EMBL/GenBank/DDBJ databases">
        <title>Mucilaginibacter hurinus sp. nov., isolated from briquette warehouse soil.</title>
        <authorList>
            <person name="Choi L."/>
        </authorList>
    </citation>
    <scope>NUCLEOTIDE SEQUENCE [LARGE SCALE GENOMIC DNA]</scope>
    <source>
        <strain evidence="13 14">ZR32</strain>
    </source>
</reference>
<keyword evidence="5 11" id="KW-0547">Nucleotide-binding</keyword>
<dbReference type="OrthoDB" id="9804078at2"/>
<name>A0A367GS32_9SPHI</name>
<evidence type="ECO:0000256" key="1">
    <source>
        <dbReference type="ARBA" id="ARBA00005306"/>
    </source>
</evidence>
<dbReference type="GO" id="GO:0005524">
    <property type="term" value="F:ATP binding"/>
    <property type="evidence" value="ECO:0007669"/>
    <property type="project" value="UniProtKB-KW"/>
</dbReference>
<dbReference type="InterPro" id="IPR023168">
    <property type="entry name" value="GatB_Yqey_C_2"/>
</dbReference>
<evidence type="ECO:0000256" key="9">
    <source>
        <dbReference type="ARBA" id="ARBA00047380"/>
    </source>
</evidence>
<dbReference type="InterPro" id="IPR003789">
    <property type="entry name" value="Asn/Gln_tRNA_amidoTrase-B-like"/>
</dbReference>